<name>A0AC61QTM0_9BACT</name>
<reference evidence="1" key="1">
    <citation type="submission" date="2019-04" db="EMBL/GenBank/DDBJ databases">
        <title>Microbes associate with the intestines of laboratory mice.</title>
        <authorList>
            <person name="Navarre W."/>
            <person name="Wong E."/>
            <person name="Huang K."/>
            <person name="Tropini C."/>
            <person name="Ng K."/>
            <person name="Yu B."/>
        </authorList>
    </citation>
    <scope>NUCLEOTIDE SEQUENCE</scope>
    <source>
        <strain evidence="1">NM73_A23</strain>
    </source>
</reference>
<dbReference type="Proteomes" id="UP000308886">
    <property type="component" value="Unassembled WGS sequence"/>
</dbReference>
<evidence type="ECO:0000313" key="1">
    <source>
        <dbReference type="EMBL" id="TGX83905.1"/>
    </source>
</evidence>
<sequence length="290" mass="33783">MRKITDEHIKAYQSGVLKKLFNVIKEDPELSFEIRKGNEVMVYYRKGKILTINYIDKDNYTVKPLDEQYYKNSKSPSVSFETDFLLETLKHTDELRKYFKQAKSLVHKHKMGLEFGVQQNIALGNRSFDKRFLVVDMEWQFSQETVKNEDRVSKTRIDLIVIDTQSNEEGTNDIYLTELKVGTEATEGKSGIIDHIRKTKDIIDKPEVLNDLKCDVENIIDIKSHLGLICGEKKDLKLSLKPKMMIILAFRGEEEQIRLERQAEIAICEARRIGLGEPLVKYFDLRMTLE</sequence>
<keyword evidence="2" id="KW-1185">Reference proteome</keyword>
<gene>
    <name evidence="1" type="ORF">E5358_01665</name>
</gene>
<protein>
    <submittedName>
        <fullName evidence="1">Uncharacterized protein</fullName>
    </submittedName>
</protein>
<accession>A0AC61QTM0</accession>
<proteinExistence type="predicted"/>
<organism evidence="1 2">
    <name type="scientific">Palleniella muris</name>
    <dbReference type="NCBI Taxonomy" id="3038145"/>
    <lineage>
        <taxon>Bacteria</taxon>
        <taxon>Pseudomonadati</taxon>
        <taxon>Bacteroidota</taxon>
        <taxon>Bacteroidia</taxon>
        <taxon>Bacteroidales</taxon>
        <taxon>Prevotellaceae</taxon>
        <taxon>Palleniella</taxon>
    </lineage>
</organism>
<evidence type="ECO:0000313" key="2">
    <source>
        <dbReference type="Proteomes" id="UP000308886"/>
    </source>
</evidence>
<comment type="caution">
    <text evidence="1">The sequence shown here is derived from an EMBL/GenBank/DDBJ whole genome shotgun (WGS) entry which is preliminary data.</text>
</comment>
<dbReference type="EMBL" id="SRZC01000002">
    <property type="protein sequence ID" value="TGX83905.1"/>
    <property type="molecule type" value="Genomic_DNA"/>
</dbReference>